<organism evidence="13 14">
    <name type="scientific">Candida verbasci</name>
    <dbReference type="NCBI Taxonomy" id="1227364"/>
    <lineage>
        <taxon>Eukaryota</taxon>
        <taxon>Fungi</taxon>
        <taxon>Dikarya</taxon>
        <taxon>Ascomycota</taxon>
        <taxon>Saccharomycotina</taxon>
        <taxon>Pichiomycetes</taxon>
        <taxon>Debaryomycetaceae</taxon>
        <taxon>Candida/Lodderomyces clade</taxon>
        <taxon>Candida</taxon>
    </lineage>
</organism>
<evidence type="ECO:0000256" key="8">
    <source>
        <dbReference type="ARBA" id="ARBA00030554"/>
    </source>
</evidence>
<comment type="catalytic activity">
    <reaction evidence="9">
        <text>4-demethyl-7-[(3S)-3-amino-3-carboxypropyl]wyosine(37) in tRNA(Phe) + S-adenosyl-L-methionine = 7-[(3S)-3-amino-3-carboxypropyl]wyosine(37) in tRNA(Phe) + S-adenosyl-L-homocysteine + H(+)</text>
        <dbReference type="Rhea" id="RHEA:36635"/>
        <dbReference type="Rhea" id="RHEA-COMP:10378"/>
        <dbReference type="Rhea" id="RHEA-COMP:10379"/>
        <dbReference type="ChEBI" id="CHEBI:15378"/>
        <dbReference type="ChEBI" id="CHEBI:57856"/>
        <dbReference type="ChEBI" id="CHEBI:59789"/>
        <dbReference type="ChEBI" id="CHEBI:73543"/>
        <dbReference type="ChEBI" id="CHEBI:73550"/>
        <dbReference type="EC" id="2.1.1.282"/>
    </reaction>
</comment>
<dbReference type="GO" id="GO:0008033">
    <property type="term" value="P:tRNA processing"/>
    <property type="evidence" value="ECO:0007669"/>
    <property type="project" value="UniProtKB-KW"/>
</dbReference>
<dbReference type="Pfam" id="PF02676">
    <property type="entry name" value="TYW3"/>
    <property type="match status" value="1"/>
</dbReference>
<dbReference type="GO" id="GO:0032259">
    <property type="term" value="P:methylation"/>
    <property type="evidence" value="ECO:0007669"/>
    <property type="project" value="UniProtKB-KW"/>
</dbReference>
<dbReference type="InterPro" id="IPR003827">
    <property type="entry name" value="tRNA_yW-synthesising"/>
</dbReference>
<protein>
    <recommendedName>
        <fullName evidence="11">tRNA wybutosine-synthesizing protein 3</fullName>
        <ecNumber evidence="3">2.1.1.282</ecNumber>
    </recommendedName>
    <alternativeName>
        <fullName evidence="8">tRNA(Phe) 7-((3-amino-3-carboxypropyl)-4-demethylwyosine(37)-N(4))-methyltransferase</fullName>
    </alternativeName>
</protein>
<dbReference type="Gene3D" id="3.30.1960.10">
    <property type="entry name" value="tRNA wybutosine-synthesizing-like"/>
    <property type="match status" value="1"/>
</dbReference>
<accession>A0A9W4X8E2</accession>
<dbReference type="GO" id="GO:0008168">
    <property type="term" value="F:methyltransferase activity"/>
    <property type="evidence" value="ECO:0007669"/>
    <property type="project" value="UniProtKB-KW"/>
</dbReference>
<keyword evidence="5" id="KW-0808">Transferase</keyword>
<evidence type="ECO:0000256" key="7">
    <source>
        <dbReference type="ARBA" id="ARBA00022694"/>
    </source>
</evidence>
<reference evidence="13" key="1">
    <citation type="submission" date="2022-12" db="EMBL/GenBank/DDBJ databases">
        <authorList>
            <person name="Brejova B."/>
        </authorList>
    </citation>
    <scope>NUCLEOTIDE SEQUENCE</scope>
</reference>
<dbReference type="PANTHER" id="PTHR48418:SF1">
    <property type="entry name" value="TRNA WYBUTOSINE-SYNTHESIZING PROTEIN 3"/>
    <property type="match status" value="1"/>
</dbReference>
<dbReference type="EC" id="2.1.1.282" evidence="3"/>
<keyword evidence="6" id="KW-0949">S-adenosyl-L-methionine</keyword>
<dbReference type="PANTHER" id="PTHR48418">
    <property type="entry name" value="TRNA WYBUTOSINE-SYNTHESIZING PROTEIN 3"/>
    <property type="match status" value="1"/>
</dbReference>
<evidence type="ECO:0000256" key="3">
    <source>
        <dbReference type="ARBA" id="ARBA00012750"/>
    </source>
</evidence>
<evidence type="ECO:0000256" key="4">
    <source>
        <dbReference type="ARBA" id="ARBA00022603"/>
    </source>
</evidence>
<comment type="function">
    <text evidence="10">S-adenosyl-L-methionine-dependent methyltransferase that acts as a component of the wybutosine biosynthesis pathway. Wybutosine is a hyper modified guanosine with a tricyclic base found at the 3'-position adjacent to the anticodon of eukaryotic phenylalanine tRNA. Probably methylates N-4 position of wybutosine-86 to produce wybutosine-72.</text>
</comment>
<evidence type="ECO:0000256" key="9">
    <source>
        <dbReference type="ARBA" id="ARBA00049202"/>
    </source>
</evidence>
<dbReference type="EMBL" id="CANTUO010000001">
    <property type="protein sequence ID" value="CAI5756149.1"/>
    <property type="molecule type" value="Genomic_DNA"/>
</dbReference>
<evidence type="ECO:0000256" key="10">
    <source>
        <dbReference type="ARBA" id="ARBA00058049"/>
    </source>
</evidence>
<dbReference type="InterPro" id="IPR036602">
    <property type="entry name" value="tRNA_yW-synthesising-like_sf"/>
</dbReference>
<keyword evidence="7" id="KW-0819">tRNA processing</keyword>
<evidence type="ECO:0000256" key="5">
    <source>
        <dbReference type="ARBA" id="ARBA00022679"/>
    </source>
</evidence>
<sequence>MLNSFDQKKQKILQEIQSDDLDLSPKGTIDELCIPIINLINSNDDMVTTSSCSGRVSVYLEGTKSNRAVVSKGNHGRWLFVTHEPHDLKDWTSKINFVYTSSFPDPNARLILYKFEPLILHVKCRNLETANKLYQVAMNNGFRESGIGSNFNVAIRISIKLDIPIGYKSPKDEEFEEDILNLFVTKDYIKYIDQLSLERFEENSKKLNQLYKAIEKDLSNGTVLTIKTNKPNWESKEERRRRMVKEGLKRQEELRELKQDQIQ</sequence>
<evidence type="ECO:0000256" key="2">
    <source>
        <dbReference type="ARBA" id="ARBA00008569"/>
    </source>
</evidence>
<evidence type="ECO:0000313" key="14">
    <source>
        <dbReference type="Proteomes" id="UP001152885"/>
    </source>
</evidence>
<comment type="pathway">
    <text evidence="1">tRNA modification; wybutosine-tRNA(Phe) biosynthesis.</text>
</comment>
<evidence type="ECO:0000256" key="1">
    <source>
        <dbReference type="ARBA" id="ARBA00004797"/>
    </source>
</evidence>
<comment type="similarity">
    <text evidence="2">Belongs to the TYW3 family.</text>
</comment>
<dbReference type="AlphaFoldDB" id="A0A9W4X8E2"/>
<dbReference type="Proteomes" id="UP001152885">
    <property type="component" value="Unassembled WGS sequence"/>
</dbReference>
<evidence type="ECO:0000256" key="6">
    <source>
        <dbReference type="ARBA" id="ARBA00022691"/>
    </source>
</evidence>
<dbReference type="FunFam" id="3.30.1960.10:FF:000003">
    <property type="entry name" value="tRNA methyltransferase"/>
    <property type="match status" value="1"/>
</dbReference>
<name>A0A9W4X8E2_9ASCO</name>
<gene>
    <name evidence="13" type="ORF">CANVERA_P0667</name>
</gene>
<evidence type="ECO:0000256" key="11">
    <source>
        <dbReference type="ARBA" id="ARBA00069229"/>
    </source>
</evidence>
<evidence type="ECO:0000313" key="13">
    <source>
        <dbReference type="EMBL" id="CAI5756149.1"/>
    </source>
</evidence>
<dbReference type="SUPFAM" id="SSF111278">
    <property type="entry name" value="SSo0622-like"/>
    <property type="match status" value="1"/>
</dbReference>
<proteinExistence type="inferred from homology"/>
<evidence type="ECO:0000259" key="12">
    <source>
        <dbReference type="Pfam" id="PF02676"/>
    </source>
</evidence>
<keyword evidence="14" id="KW-1185">Reference proteome</keyword>
<dbReference type="OrthoDB" id="263283at2759"/>
<keyword evidence="4" id="KW-0489">Methyltransferase</keyword>
<feature type="domain" description="tRNA wybutosine-synthesizing protein" evidence="12">
    <location>
        <begin position="7"/>
        <end position="215"/>
    </location>
</feature>
<comment type="caution">
    <text evidence="13">The sequence shown here is derived from an EMBL/GenBank/DDBJ whole genome shotgun (WGS) entry which is preliminary data.</text>
</comment>